<dbReference type="STRING" id="1499967.U27_04073"/>
<keyword evidence="3" id="KW-1185">Reference proteome</keyword>
<evidence type="ECO:0000313" key="2">
    <source>
        <dbReference type="EMBL" id="GAK57109.1"/>
    </source>
</evidence>
<reference evidence="2" key="1">
    <citation type="journal article" date="2015" name="PeerJ">
        <title>First genomic representation of candidate bacterial phylum KSB3 points to enhanced environmental sensing as a trigger of wastewater bulking.</title>
        <authorList>
            <person name="Sekiguchi Y."/>
            <person name="Ohashi A."/>
            <person name="Parks D.H."/>
            <person name="Yamauchi T."/>
            <person name="Tyson G.W."/>
            <person name="Hugenholtz P."/>
        </authorList>
    </citation>
    <scope>NUCLEOTIDE SEQUENCE [LARGE SCALE GENOMIC DNA]</scope>
</reference>
<dbReference type="InterPro" id="IPR027417">
    <property type="entry name" value="P-loop_NTPase"/>
</dbReference>
<feature type="transmembrane region" description="Helical" evidence="1">
    <location>
        <begin position="133"/>
        <end position="154"/>
    </location>
</feature>
<sequence>MKLIKTTQLFSLCKMLVLMFFLLNLSSALWGFVYSDPQPGRLFPSTSSQADDSVKGMLTHLKHVLSYQFLPLAEGDESTPISFEQDTDQGPQTTDHSLLIQIARSYNTFEQRNLTPSSPGKILTRFPGITKQIQLLLIGGVLLTIGTIFIPTFLPQLHQHPAKIFRAFHRSHSQHSAEIRQKKRRRSYASLRLTDSAVAERLLRTKISTQQQERISDTVDAEKDCLEEIWELEEYDMNRNNHEMISSPSVSQKPFDAPENTIRTFFQQSGFEFVSQNNNHQVLHATHIPYNRYGAIPLFIMTDTVLDASAIQQICAAIAPRNDSNTLQLAFIIVDTIPSSDAYTSIYTCKSQTNMLLIPIAIQLINKALRQRTPAHILEKLLSTALKGNNLYDTNTPVENPLDFFGREDMINTLLDAVSRLQHIGLFGLRKIGKTSMIWQVREKLARHIVAYIDLQHISQELSSVYQAILAECLREASYKYPEVILPDFSLLAQEVASDPGAQLGQMLVSLWECLKPCCHDLKIIILFDEAEHLIPAVRDSLPGFSGFHQLVGTIRGISQQYGFLVSLMVSSSPDISRIDTWKGQNNPGFQYYKEVFVSTLSEEECNRMITTLGIQVGLRYTEESLSRIYYETGGHPYVTRQLCSLIVKKLLNNQAAHARHTSKMKENSDLCDTSFLVEVKDVEYAVSEYLEYKRDYLESIWQRLPQTEQEILLIIIKNESCALDDLIARHHSHQIKRERRKVISTLIENEIIEKCENKYSIRMGLFARYLLTTN</sequence>
<dbReference type="AlphaFoldDB" id="A0A081BXQ4"/>
<feature type="transmembrane region" description="Helical" evidence="1">
    <location>
        <begin position="12"/>
        <end position="33"/>
    </location>
</feature>
<keyword evidence="2" id="KW-0238">DNA-binding</keyword>
<dbReference type="EMBL" id="DF820465">
    <property type="protein sequence ID" value="GAK57109.1"/>
    <property type="molecule type" value="Genomic_DNA"/>
</dbReference>
<evidence type="ECO:0000313" key="3">
    <source>
        <dbReference type="Proteomes" id="UP000030661"/>
    </source>
</evidence>
<dbReference type="Gene3D" id="3.40.50.300">
    <property type="entry name" value="P-loop containing nucleotide triphosphate hydrolases"/>
    <property type="match status" value="1"/>
</dbReference>
<gene>
    <name evidence="2" type="ORF">U27_04073</name>
</gene>
<dbReference type="SUPFAM" id="SSF52540">
    <property type="entry name" value="P-loop containing nucleoside triphosphate hydrolases"/>
    <property type="match status" value="1"/>
</dbReference>
<keyword evidence="1" id="KW-0472">Membrane</keyword>
<accession>A0A081BXQ4</accession>
<proteinExistence type="predicted"/>
<dbReference type="HOGENOM" id="CLU_360818_0_0_0"/>
<dbReference type="PANTHER" id="PTHR34301:SF8">
    <property type="entry name" value="ATPASE DOMAIN-CONTAINING PROTEIN"/>
    <property type="match status" value="1"/>
</dbReference>
<name>A0A081BXQ4_VECG1</name>
<keyword evidence="1" id="KW-0812">Transmembrane</keyword>
<dbReference type="Proteomes" id="UP000030661">
    <property type="component" value="Unassembled WGS sequence"/>
</dbReference>
<dbReference type="eggNOG" id="COG1672">
    <property type="taxonomic scope" value="Bacteria"/>
</dbReference>
<keyword evidence="1" id="KW-1133">Transmembrane helix</keyword>
<dbReference type="PANTHER" id="PTHR34301">
    <property type="entry name" value="DNA-BINDING PROTEIN-RELATED"/>
    <property type="match status" value="1"/>
</dbReference>
<dbReference type="GO" id="GO:0003677">
    <property type="term" value="F:DNA binding"/>
    <property type="evidence" value="ECO:0007669"/>
    <property type="project" value="UniProtKB-KW"/>
</dbReference>
<protein>
    <submittedName>
        <fullName evidence="2">Cold-shock DNA-binding domain protein</fullName>
    </submittedName>
</protein>
<evidence type="ECO:0000256" key="1">
    <source>
        <dbReference type="SAM" id="Phobius"/>
    </source>
</evidence>
<organism evidence="2">
    <name type="scientific">Vecturithrix granuli</name>
    <dbReference type="NCBI Taxonomy" id="1499967"/>
    <lineage>
        <taxon>Bacteria</taxon>
        <taxon>Candidatus Moduliflexota</taxon>
        <taxon>Candidatus Vecturitrichia</taxon>
        <taxon>Candidatus Vecturitrichales</taxon>
        <taxon>Candidatus Vecturitrichaceae</taxon>
        <taxon>Candidatus Vecturithrix</taxon>
    </lineage>
</organism>